<dbReference type="GO" id="GO:0071555">
    <property type="term" value="P:cell wall organization"/>
    <property type="evidence" value="ECO:0007669"/>
    <property type="project" value="UniProtKB-KW"/>
</dbReference>
<dbReference type="GO" id="GO:0008360">
    <property type="term" value="P:regulation of cell shape"/>
    <property type="evidence" value="ECO:0007669"/>
    <property type="project" value="UniProtKB-KW"/>
</dbReference>
<dbReference type="NCBIfam" id="TIGR01082">
    <property type="entry name" value="murC"/>
    <property type="match status" value="1"/>
</dbReference>
<dbReference type="GO" id="GO:0009252">
    <property type="term" value="P:peptidoglycan biosynthetic process"/>
    <property type="evidence" value="ECO:0007669"/>
    <property type="project" value="UniProtKB-UniRule"/>
</dbReference>
<comment type="subcellular location">
    <subcellularLocation>
        <location evidence="1 14">Cytoplasm</location>
    </subcellularLocation>
</comment>
<dbReference type="SUPFAM" id="SSF53244">
    <property type="entry name" value="MurD-like peptide ligases, peptide-binding domain"/>
    <property type="match status" value="1"/>
</dbReference>
<dbReference type="InterPro" id="IPR036565">
    <property type="entry name" value="Mur-like_cat_sf"/>
</dbReference>
<dbReference type="Gene3D" id="3.40.1190.10">
    <property type="entry name" value="Mur-like, catalytic domain"/>
    <property type="match status" value="1"/>
</dbReference>
<evidence type="ECO:0000259" key="16">
    <source>
        <dbReference type="Pfam" id="PF02875"/>
    </source>
</evidence>
<comment type="caution">
    <text evidence="18">The sequence shown here is derived from an EMBL/GenBank/DDBJ whole genome shotgun (WGS) entry which is preliminary data.</text>
</comment>
<evidence type="ECO:0000313" key="18">
    <source>
        <dbReference type="EMBL" id="MDX8419253.1"/>
    </source>
</evidence>
<dbReference type="GO" id="GO:0051301">
    <property type="term" value="P:cell division"/>
    <property type="evidence" value="ECO:0007669"/>
    <property type="project" value="UniProtKB-KW"/>
</dbReference>
<dbReference type="AlphaFoldDB" id="A0AB35U2G7"/>
<organism evidence="18 19">
    <name type="scientific">Grylomicrobium aquisgranensis</name>
    <dbReference type="NCBI Taxonomy" id="2926318"/>
    <lineage>
        <taxon>Bacteria</taxon>
        <taxon>Bacillati</taxon>
        <taxon>Bacillota</taxon>
        <taxon>Erysipelotrichia</taxon>
        <taxon>Erysipelotrichales</taxon>
        <taxon>Erysipelotrichaceae</taxon>
        <taxon>Grylomicrobium</taxon>
    </lineage>
</organism>
<dbReference type="EMBL" id="JALBUR010000006">
    <property type="protein sequence ID" value="MDX8419253.1"/>
    <property type="molecule type" value="Genomic_DNA"/>
</dbReference>
<comment type="pathway">
    <text evidence="2 14">Cell wall biogenesis; peptidoglycan biosynthesis.</text>
</comment>
<dbReference type="Gene3D" id="3.90.190.20">
    <property type="entry name" value="Mur ligase, C-terminal domain"/>
    <property type="match status" value="1"/>
</dbReference>
<dbReference type="PANTHER" id="PTHR43445">
    <property type="entry name" value="UDP-N-ACETYLMURAMATE--L-ALANINE LIGASE-RELATED"/>
    <property type="match status" value="1"/>
</dbReference>
<evidence type="ECO:0000256" key="8">
    <source>
        <dbReference type="ARBA" id="ARBA00022840"/>
    </source>
</evidence>
<dbReference type="PANTHER" id="PTHR43445:SF3">
    <property type="entry name" value="UDP-N-ACETYLMURAMATE--L-ALANINE LIGASE"/>
    <property type="match status" value="1"/>
</dbReference>
<proteinExistence type="inferred from homology"/>
<protein>
    <recommendedName>
        <fullName evidence="3 14">UDP-N-acetylmuramate--L-alanine ligase</fullName>
        <ecNumber evidence="3 14">6.3.2.8</ecNumber>
    </recommendedName>
    <alternativeName>
        <fullName evidence="14">UDP-N-acetylmuramoyl-L-alanine synthetase</fullName>
    </alternativeName>
</protein>
<evidence type="ECO:0000256" key="2">
    <source>
        <dbReference type="ARBA" id="ARBA00004752"/>
    </source>
</evidence>
<sequence length="472" mass="52190">MYQIDFKHPAAKLYFCGVGGSSMSGLAGMMKQIGFDVWGSDIAKSPALIQAEKDGVHVIIGQKAENITKDIDCAIFTAAIAKTNPEYQAVLNLGIPHLTRAELLGQIMAQFPMSIGIAGTHGKTTTTSFISEILLRDGKDPSMQIGGVLNSVHTSYRLGKSDEFVAEACEYTNSFLSLKPRIGIITNIEADHLDFFKDLADVRHSFRLFAENIPADGWLIINTEIPDLDEITNGLKCKVIYFGDNHEKADYYATDIKYNELAEASYTLVRRHGQSQKIVLEVPGKQFIWDSLAAAAACDLCGVKPESITDALRAYKGAGRRFQFKGKINGCQIVDDYAHHPTEVAVTLDAASKIPHRRLIACYQPHTYSRTKALMDDIAKALHEADLVVLTEIFPARETDNLGISSQDLAKKVEALGTPCHVFHTFEEIEDWARKNCGENDLFVTMGGGDVYKIADNLTNFHYEYPQDEKKA</sequence>
<keyword evidence="8 14" id="KW-0067">ATP-binding</keyword>
<feature type="domain" description="Mur ligase N-terminal catalytic" evidence="15">
    <location>
        <begin position="13"/>
        <end position="111"/>
    </location>
</feature>
<feature type="domain" description="Mur ligase central" evidence="17">
    <location>
        <begin position="117"/>
        <end position="298"/>
    </location>
</feature>
<evidence type="ECO:0000313" key="19">
    <source>
        <dbReference type="Proteomes" id="UP001286174"/>
    </source>
</evidence>
<evidence type="ECO:0000256" key="11">
    <source>
        <dbReference type="ARBA" id="ARBA00023306"/>
    </source>
</evidence>
<gene>
    <name evidence="14 18" type="primary">murC</name>
    <name evidence="18" type="ORF">MOZ60_03995</name>
</gene>
<dbReference type="InterPro" id="IPR004101">
    <property type="entry name" value="Mur_ligase_C"/>
</dbReference>
<evidence type="ECO:0000259" key="15">
    <source>
        <dbReference type="Pfam" id="PF01225"/>
    </source>
</evidence>
<dbReference type="InterPro" id="IPR005758">
    <property type="entry name" value="UDP-N-AcMur_Ala_ligase_MurC"/>
</dbReference>
<name>A0AB35U2G7_9FIRM</name>
<keyword evidence="4 14" id="KW-0963">Cytoplasm</keyword>
<evidence type="ECO:0000256" key="3">
    <source>
        <dbReference type="ARBA" id="ARBA00012211"/>
    </source>
</evidence>
<dbReference type="SUPFAM" id="SSF53623">
    <property type="entry name" value="MurD-like peptide ligases, catalytic domain"/>
    <property type="match status" value="1"/>
</dbReference>
<evidence type="ECO:0000256" key="6">
    <source>
        <dbReference type="ARBA" id="ARBA00022618"/>
    </source>
</evidence>
<evidence type="ECO:0000259" key="17">
    <source>
        <dbReference type="Pfam" id="PF08245"/>
    </source>
</evidence>
<keyword evidence="10 14" id="KW-0573">Peptidoglycan synthesis</keyword>
<dbReference type="InterPro" id="IPR050061">
    <property type="entry name" value="MurCDEF_pg_biosynth"/>
</dbReference>
<evidence type="ECO:0000256" key="7">
    <source>
        <dbReference type="ARBA" id="ARBA00022741"/>
    </source>
</evidence>
<dbReference type="Gene3D" id="3.40.50.720">
    <property type="entry name" value="NAD(P)-binding Rossmann-like Domain"/>
    <property type="match status" value="1"/>
</dbReference>
<keyword evidence="9 14" id="KW-0133">Cell shape</keyword>
<dbReference type="InterPro" id="IPR000713">
    <property type="entry name" value="Mur_ligase_N"/>
</dbReference>
<dbReference type="HAMAP" id="MF_00046">
    <property type="entry name" value="MurC"/>
    <property type="match status" value="1"/>
</dbReference>
<feature type="domain" description="Mur ligase C-terminal" evidence="16">
    <location>
        <begin position="320"/>
        <end position="448"/>
    </location>
</feature>
<keyword evidence="6 14" id="KW-0132">Cell division</keyword>
<comment type="catalytic activity">
    <reaction evidence="13 14">
        <text>UDP-N-acetyl-alpha-D-muramate + L-alanine + ATP = UDP-N-acetyl-alpha-D-muramoyl-L-alanine + ADP + phosphate + H(+)</text>
        <dbReference type="Rhea" id="RHEA:23372"/>
        <dbReference type="ChEBI" id="CHEBI:15378"/>
        <dbReference type="ChEBI" id="CHEBI:30616"/>
        <dbReference type="ChEBI" id="CHEBI:43474"/>
        <dbReference type="ChEBI" id="CHEBI:57972"/>
        <dbReference type="ChEBI" id="CHEBI:70757"/>
        <dbReference type="ChEBI" id="CHEBI:83898"/>
        <dbReference type="ChEBI" id="CHEBI:456216"/>
        <dbReference type="EC" id="6.3.2.8"/>
    </reaction>
</comment>
<dbReference type="Pfam" id="PF08245">
    <property type="entry name" value="Mur_ligase_M"/>
    <property type="match status" value="1"/>
</dbReference>
<comment type="function">
    <text evidence="14">Cell wall formation.</text>
</comment>
<evidence type="ECO:0000256" key="12">
    <source>
        <dbReference type="ARBA" id="ARBA00023316"/>
    </source>
</evidence>
<dbReference type="GO" id="GO:0005524">
    <property type="term" value="F:ATP binding"/>
    <property type="evidence" value="ECO:0007669"/>
    <property type="project" value="UniProtKB-UniRule"/>
</dbReference>
<evidence type="ECO:0000256" key="9">
    <source>
        <dbReference type="ARBA" id="ARBA00022960"/>
    </source>
</evidence>
<dbReference type="Proteomes" id="UP001286174">
    <property type="component" value="Unassembled WGS sequence"/>
</dbReference>
<dbReference type="SUPFAM" id="SSF51984">
    <property type="entry name" value="MurCD N-terminal domain"/>
    <property type="match status" value="1"/>
</dbReference>
<comment type="similarity">
    <text evidence="14">Belongs to the MurCDEF family.</text>
</comment>
<dbReference type="Pfam" id="PF01225">
    <property type="entry name" value="Mur_ligase"/>
    <property type="match status" value="1"/>
</dbReference>
<evidence type="ECO:0000256" key="5">
    <source>
        <dbReference type="ARBA" id="ARBA00022598"/>
    </source>
</evidence>
<keyword evidence="11 14" id="KW-0131">Cell cycle</keyword>
<dbReference type="InterPro" id="IPR013221">
    <property type="entry name" value="Mur_ligase_cen"/>
</dbReference>
<keyword evidence="7 14" id="KW-0547">Nucleotide-binding</keyword>
<keyword evidence="12 14" id="KW-0961">Cell wall biogenesis/degradation</keyword>
<dbReference type="GO" id="GO:0005737">
    <property type="term" value="C:cytoplasm"/>
    <property type="evidence" value="ECO:0007669"/>
    <property type="project" value="UniProtKB-SubCell"/>
</dbReference>
<dbReference type="Pfam" id="PF02875">
    <property type="entry name" value="Mur_ligase_C"/>
    <property type="match status" value="1"/>
</dbReference>
<dbReference type="RefSeq" id="WP_277008368.1">
    <property type="nucleotide sequence ID" value="NZ_JALBUR010000006.1"/>
</dbReference>
<dbReference type="EC" id="6.3.2.8" evidence="3 14"/>
<evidence type="ECO:0000256" key="4">
    <source>
        <dbReference type="ARBA" id="ARBA00022490"/>
    </source>
</evidence>
<evidence type="ECO:0000256" key="10">
    <source>
        <dbReference type="ARBA" id="ARBA00022984"/>
    </source>
</evidence>
<keyword evidence="5 14" id="KW-0436">Ligase</keyword>
<dbReference type="InterPro" id="IPR036615">
    <property type="entry name" value="Mur_ligase_C_dom_sf"/>
</dbReference>
<evidence type="ECO:0000256" key="14">
    <source>
        <dbReference type="HAMAP-Rule" id="MF_00046"/>
    </source>
</evidence>
<keyword evidence="19" id="KW-1185">Reference proteome</keyword>
<dbReference type="GO" id="GO:0008763">
    <property type="term" value="F:UDP-N-acetylmuramate-L-alanine ligase activity"/>
    <property type="evidence" value="ECO:0007669"/>
    <property type="project" value="UniProtKB-UniRule"/>
</dbReference>
<accession>A0AB35U2G7</accession>
<evidence type="ECO:0000256" key="13">
    <source>
        <dbReference type="ARBA" id="ARBA00047833"/>
    </source>
</evidence>
<feature type="binding site" evidence="14">
    <location>
        <begin position="119"/>
        <end position="125"/>
    </location>
    <ligand>
        <name>ATP</name>
        <dbReference type="ChEBI" id="CHEBI:30616"/>
    </ligand>
</feature>
<evidence type="ECO:0000256" key="1">
    <source>
        <dbReference type="ARBA" id="ARBA00004496"/>
    </source>
</evidence>
<reference evidence="18 19" key="1">
    <citation type="submission" date="2022-03" db="EMBL/GenBank/DDBJ databases">
        <title>Novel taxa within the pig intestine.</title>
        <authorList>
            <person name="Wylensek D."/>
            <person name="Bishof K."/>
            <person name="Afrizal A."/>
            <person name="Clavel T."/>
        </authorList>
    </citation>
    <scope>NUCLEOTIDE SEQUENCE [LARGE SCALE GENOMIC DNA]</scope>
    <source>
        <strain evidence="18 19">CLA-KB-P133</strain>
    </source>
</reference>